<accession>A0AAN8ZCS4</accession>
<evidence type="ECO:0000313" key="3">
    <source>
        <dbReference type="Proteomes" id="UP001370490"/>
    </source>
</evidence>
<dbReference type="GO" id="GO:0017070">
    <property type="term" value="F:U6 snRNA binding"/>
    <property type="evidence" value="ECO:0007669"/>
    <property type="project" value="TreeGrafter"/>
</dbReference>
<dbReference type="GO" id="GO:0036002">
    <property type="term" value="F:pre-mRNA binding"/>
    <property type="evidence" value="ECO:0007669"/>
    <property type="project" value="TreeGrafter"/>
</dbReference>
<sequence length="108" mass="12381">MIRSVRSAPGHSLFSDRGQAVMQDLRKMRFARPAEVEKFCLLDLEYGLPVQRYCTVINSNDAIPKSDVNREYFAEEHDRKARAVIDYESSFGKACPNDTILKLQRTTP</sequence>
<dbReference type="GO" id="GO:0071006">
    <property type="term" value="C:U2-type catalytic step 1 spliceosome"/>
    <property type="evidence" value="ECO:0007669"/>
    <property type="project" value="TreeGrafter"/>
</dbReference>
<comment type="caution">
    <text evidence="2">The sequence shown here is derived from an EMBL/GenBank/DDBJ whole genome shotgun (WGS) entry which is preliminary data.</text>
</comment>
<gene>
    <name evidence="2" type="ORF">RJ641_032804</name>
</gene>
<protein>
    <submittedName>
        <fullName evidence="2">Uncharacterized protein</fullName>
    </submittedName>
</protein>
<dbReference type="GO" id="GO:0071007">
    <property type="term" value="C:U2-type catalytic step 2 spliceosome"/>
    <property type="evidence" value="ECO:0007669"/>
    <property type="project" value="TreeGrafter"/>
</dbReference>
<evidence type="ECO:0000256" key="1">
    <source>
        <dbReference type="ARBA" id="ARBA00022884"/>
    </source>
</evidence>
<dbReference type="PANTHER" id="PTHR14089:SF6">
    <property type="entry name" value="PRE-MRNA-SPLICING FACTOR RBM22"/>
    <property type="match status" value="1"/>
</dbReference>
<dbReference type="PANTHER" id="PTHR14089">
    <property type="entry name" value="PRE-MRNA-SPLICING FACTOR RBM22"/>
    <property type="match status" value="1"/>
</dbReference>
<keyword evidence="3" id="KW-1185">Reference proteome</keyword>
<dbReference type="Proteomes" id="UP001370490">
    <property type="component" value="Unassembled WGS sequence"/>
</dbReference>
<dbReference type="AlphaFoldDB" id="A0AAN8ZCS4"/>
<dbReference type="EMBL" id="JBAMMX010000007">
    <property type="protein sequence ID" value="KAK6935774.1"/>
    <property type="molecule type" value="Genomic_DNA"/>
</dbReference>
<keyword evidence="1" id="KW-0694">RNA-binding</keyword>
<evidence type="ECO:0000313" key="2">
    <source>
        <dbReference type="EMBL" id="KAK6935774.1"/>
    </source>
</evidence>
<proteinExistence type="predicted"/>
<name>A0AAN8ZCS4_9MAGN</name>
<organism evidence="2 3">
    <name type="scientific">Dillenia turbinata</name>
    <dbReference type="NCBI Taxonomy" id="194707"/>
    <lineage>
        <taxon>Eukaryota</taxon>
        <taxon>Viridiplantae</taxon>
        <taxon>Streptophyta</taxon>
        <taxon>Embryophyta</taxon>
        <taxon>Tracheophyta</taxon>
        <taxon>Spermatophyta</taxon>
        <taxon>Magnoliopsida</taxon>
        <taxon>eudicotyledons</taxon>
        <taxon>Gunneridae</taxon>
        <taxon>Pentapetalae</taxon>
        <taxon>Dilleniales</taxon>
        <taxon>Dilleniaceae</taxon>
        <taxon>Dillenia</taxon>
    </lineage>
</organism>
<dbReference type="GO" id="GO:0000974">
    <property type="term" value="C:Prp19 complex"/>
    <property type="evidence" value="ECO:0007669"/>
    <property type="project" value="TreeGrafter"/>
</dbReference>
<reference evidence="2 3" key="1">
    <citation type="submission" date="2023-12" db="EMBL/GenBank/DDBJ databases">
        <title>A high-quality genome assembly for Dillenia turbinata (Dilleniales).</title>
        <authorList>
            <person name="Chanderbali A."/>
        </authorList>
    </citation>
    <scope>NUCLEOTIDE SEQUENCE [LARGE SCALE GENOMIC DNA]</scope>
    <source>
        <strain evidence="2">LSX21</strain>
        <tissue evidence="2">Leaf</tissue>
    </source>
</reference>
<dbReference type="InterPro" id="IPR039171">
    <property type="entry name" value="Cwc2/Slt11"/>
</dbReference>